<accession>A0A1S0TL68</accession>
<dbReference type="InterPro" id="IPR008042">
    <property type="entry name" value="Retrotrans_Pao"/>
</dbReference>
<dbReference type="Pfam" id="PF05380">
    <property type="entry name" value="Peptidase_A17"/>
    <property type="match status" value="1"/>
</dbReference>
<proteinExistence type="predicted"/>
<dbReference type="KEGG" id="loa:LOAG_13246"/>
<name>A0A1S0TL68_LOALO</name>
<evidence type="ECO:0000313" key="1">
    <source>
        <dbReference type="EMBL" id="EFO15266.1"/>
    </source>
</evidence>
<sequence length="50" mass="5623">MYILNKHANKSDTALLFAKSNLALIKSMSMPRLELLAILTSAEAAKFWKK</sequence>
<dbReference type="GeneID" id="9950717"/>
<organism evidence="1">
    <name type="scientific">Loa loa</name>
    <name type="common">Eye worm</name>
    <name type="synonym">Filaria loa</name>
    <dbReference type="NCBI Taxonomy" id="7209"/>
    <lineage>
        <taxon>Eukaryota</taxon>
        <taxon>Metazoa</taxon>
        <taxon>Ecdysozoa</taxon>
        <taxon>Nematoda</taxon>
        <taxon>Chromadorea</taxon>
        <taxon>Rhabditida</taxon>
        <taxon>Spirurina</taxon>
        <taxon>Spiruromorpha</taxon>
        <taxon>Filarioidea</taxon>
        <taxon>Onchocercidae</taxon>
        <taxon>Loa</taxon>
    </lineage>
</organism>
<gene>
    <name evidence="1" type="ORF">LOAG_13246</name>
</gene>
<dbReference type="InParanoid" id="A0A1S0TL68"/>
<dbReference type="EMBL" id="JH712311">
    <property type="protein sequence ID" value="EFO15266.1"/>
    <property type="molecule type" value="Genomic_DNA"/>
</dbReference>
<dbReference type="OrthoDB" id="6156325at2759"/>
<dbReference type="CTD" id="9950717"/>
<protein>
    <submittedName>
        <fullName evidence="1">Uncharacterized protein</fullName>
    </submittedName>
</protein>
<dbReference type="AlphaFoldDB" id="A0A1S0TL68"/>
<dbReference type="RefSeq" id="XP_003148803.1">
    <property type="nucleotide sequence ID" value="XM_003148755.2"/>
</dbReference>
<reference evidence="1" key="1">
    <citation type="submission" date="2012-04" db="EMBL/GenBank/DDBJ databases">
        <title>The Genome Sequence of Loa loa.</title>
        <authorList>
            <consortium name="The Broad Institute Genome Sequencing Platform"/>
            <consortium name="Broad Institute Genome Sequencing Center for Infectious Disease"/>
            <person name="Nutman T.B."/>
            <person name="Fink D.L."/>
            <person name="Russ C."/>
            <person name="Young S."/>
            <person name="Zeng Q."/>
            <person name="Gargeya S."/>
            <person name="Alvarado L."/>
            <person name="Berlin A."/>
            <person name="Chapman S.B."/>
            <person name="Chen Z."/>
            <person name="Freedman E."/>
            <person name="Gellesch M."/>
            <person name="Goldberg J."/>
            <person name="Griggs A."/>
            <person name="Gujja S."/>
            <person name="Heilman E.R."/>
            <person name="Heiman D."/>
            <person name="Howarth C."/>
            <person name="Mehta T."/>
            <person name="Neiman D."/>
            <person name="Pearson M."/>
            <person name="Roberts A."/>
            <person name="Saif S."/>
            <person name="Shea T."/>
            <person name="Shenoy N."/>
            <person name="Sisk P."/>
            <person name="Stolte C."/>
            <person name="Sykes S."/>
            <person name="White J."/>
            <person name="Yandava C."/>
            <person name="Haas B."/>
            <person name="Henn M.R."/>
            <person name="Nusbaum C."/>
            <person name="Birren B."/>
        </authorList>
    </citation>
    <scope>NUCLEOTIDE SEQUENCE [LARGE SCALE GENOMIC DNA]</scope>
</reference>